<dbReference type="GO" id="GO:0008982">
    <property type="term" value="F:protein-N(PI)-phosphohistidine-sugar phosphotransferase activity"/>
    <property type="evidence" value="ECO:0007669"/>
    <property type="project" value="InterPro"/>
</dbReference>
<dbReference type="SUPFAM" id="SSF141530">
    <property type="entry name" value="PTSIIA/GutA-like"/>
    <property type="match status" value="1"/>
</dbReference>
<gene>
    <name evidence="2" type="ORF">P1A27_07090</name>
</gene>
<dbReference type="PANTHER" id="PTHR40398:SF1">
    <property type="entry name" value="PTS SYSTEM GLUCITOL_SORBITOL-SPECIFIC EIIA COMPONENT"/>
    <property type="match status" value="1"/>
</dbReference>
<dbReference type="PANTHER" id="PTHR40398">
    <property type="entry name" value="PTS SYSTEM GLUCITOL/SORBITOL-SPECIFIC EIIA COMPONENT"/>
    <property type="match status" value="1"/>
</dbReference>
<feature type="modified residue" description="Phosphohistidine; by HPr" evidence="1">
    <location>
        <position position="40"/>
    </location>
</feature>
<reference evidence="2" key="1">
    <citation type="journal article" date="2023" name="Int. J. Mol. Sci.">
        <title>Antibiotic Resistance/Susceptibility Profiles of Staphylococcus equorum Strains from Cheese, and Genome Analysis for Antibiotic Resistance Genes.</title>
        <authorList>
            <person name="Vazquez L."/>
            <person name="Srednik M.E."/>
            <person name="Rodriguez J."/>
            <person name="Florez A.B."/>
            <person name="Mayo B."/>
        </authorList>
    </citation>
    <scope>NUCLEOTIDE SEQUENCE</scope>
    <source>
        <strain evidence="2">5A3I</strain>
    </source>
</reference>
<dbReference type="InterPro" id="IPR036665">
    <property type="entry name" value="PTS_IIA_glucitol/sorbitol_sf"/>
</dbReference>
<dbReference type="GO" id="GO:0009401">
    <property type="term" value="P:phosphoenolpyruvate-dependent sugar phosphotransferase system"/>
    <property type="evidence" value="ECO:0007669"/>
    <property type="project" value="InterPro"/>
</dbReference>
<dbReference type="Gene3D" id="2.40.33.40">
    <property type="entry name" value="Phosphotransferase system, glucitol/sorbitol-specific IIA component"/>
    <property type="match status" value="1"/>
</dbReference>
<dbReference type="RefSeq" id="WP_285323499.1">
    <property type="nucleotide sequence ID" value="NZ_JARGCK010000004.1"/>
</dbReference>
<dbReference type="EMBL" id="JARGCK010000004">
    <property type="protein sequence ID" value="MDK9865704.1"/>
    <property type="molecule type" value="Genomic_DNA"/>
</dbReference>
<evidence type="ECO:0000256" key="1">
    <source>
        <dbReference type="PROSITE-ProRule" id="PRU00420"/>
    </source>
</evidence>
<dbReference type="Proteomes" id="UP001174037">
    <property type="component" value="Unassembled WGS sequence"/>
</dbReference>
<evidence type="ECO:0000313" key="3">
    <source>
        <dbReference type="Proteomes" id="UP001174037"/>
    </source>
</evidence>
<dbReference type="GO" id="GO:0016301">
    <property type="term" value="F:kinase activity"/>
    <property type="evidence" value="ECO:0007669"/>
    <property type="project" value="TreeGrafter"/>
</dbReference>
<accession>A0AAW7AFQ7</accession>
<name>A0AAW7AFQ7_9STAP</name>
<sequence length="118" mass="13240">MFKSTILKIGELVIDFKEENLLVLFGKDAPPELADISLIHEPSVEENDVFKVDKTLQIGDDKYQILKVGEEANPNFNDLGHVSIYFSDDNNAEILPGAILVSPSIYPKFELNEEISVF</sequence>
<organism evidence="2 3">
    <name type="scientific">Staphylococcus equorum</name>
    <dbReference type="NCBI Taxonomy" id="246432"/>
    <lineage>
        <taxon>Bacteria</taxon>
        <taxon>Bacillati</taxon>
        <taxon>Bacillota</taxon>
        <taxon>Bacilli</taxon>
        <taxon>Bacillales</taxon>
        <taxon>Staphylococcaceae</taxon>
        <taxon>Staphylococcus</taxon>
    </lineage>
</organism>
<dbReference type="InterPro" id="IPR004716">
    <property type="entry name" value="PTS_IIA_glucitol/sorbitol-sp"/>
</dbReference>
<evidence type="ECO:0000313" key="2">
    <source>
        <dbReference type="EMBL" id="MDK9865704.1"/>
    </source>
</evidence>
<comment type="caution">
    <text evidence="2">The sequence shown here is derived from an EMBL/GenBank/DDBJ whole genome shotgun (WGS) entry which is preliminary data.</text>
</comment>
<protein>
    <submittedName>
        <fullName evidence="2">PTS glucitol/sorbitol transporter subunit IIA</fullName>
    </submittedName>
</protein>
<dbReference type="GO" id="GO:0005737">
    <property type="term" value="C:cytoplasm"/>
    <property type="evidence" value="ECO:0007669"/>
    <property type="project" value="InterPro"/>
</dbReference>
<dbReference type="AlphaFoldDB" id="A0AAW7AFQ7"/>
<dbReference type="PROSITE" id="PS51097">
    <property type="entry name" value="PTS_EIIA_TYPE_5"/>
    <property type="match status" value="1"/>
</dbReference>
<reference evidence="2" key="2">
    <citation type="submission" date="2023-03" db="EMBL/GenBank/DDBJ databases">
        <authorList>
            <person name="Vazquez L."/>
            <person name="Rodriguez J."/>
            <person name="Mayo B."/>
            <person name="Florez A.B."/>
        </authorList>
    </citation>
    <scope>NUCLEOTIDE SEQUENCE</scope>
    <source>
        <strain evidence="2">5A3I</strain>
    </source>
</reference>
<dbReference type="Pfam" id="PF03829">
    <property type="entry name" value="PTSIIA_gutA"/>
    <property type="match status" value="1"/>
</dbReference>
<proteinExistence type="predicted"/>